<keyword evidence="2 4" id="KW-0378">Hydrolase</keyword>
<dbReference type="GO" id="GO:0016787">
    <property type="term" value="F:hydrolase activity"/>
    <property type="evidence" value="ECO:0007669"/>
    <property type="project" value="UniProtKB-KW"/>
</dbReference>
<dbReference type="SUPFAM" id="SSF52499">
    <property type="entry name" value="Isochorismatase-like hydrolases"/>
    <property type="match status" value="1"/>
</dbReference>
<sequence>MGMNNTAFLVIDVQVGMFPESDPVYNGDELLERIKGLIHQARIHQVPVIYVQHNEGPGEPLESHTTAWEIHPAIAPVNGEVIIQKYVPDAFHETDLQEVLAQKGIGSLVIAGIQTDICVEATCKRASELGFEVIVVKDAHSTWSQGARSAEEIIEEYNEQFQSFASLEAASNIKFN</sequence>
<reference evidence="4" key="1">
    <citation type="submission" date="2022-04" db="EMBL/GenBank/DDBJ databases">
        <title>Paenibacillus mangrovi sp. nov., a novel endophytic bacterium isolated from bark of Kandelia candel.</title>
        <authorList>
            <person name="Tuo L."/>
        </authorList>
    </citation>
    <scope>NUCLEOTIDE SEQUENCE</scope>
    <source>
        <strain evidence="4">KQZ6P-2</strain>
    </source>
</reference>
<dbReference type="Pfam" id="PF00857">
    <property type="entry name" value="Isochorismatase"/>
    <property type="match status" value="1"/>
</dbReference>
<dbReference type="RefSeq" id="WP_244730410.1">
    <property type="nucleotide sequence ID" value="NZ_JALIRP010000016.1"/>
</dbReference>
<evidence type="ECO:0000259" key="3">
    <source>
        <dbReference type="Pfam" id="PF00857"/>
    </source>
</evidence>
<dbReference type="PANTHER" id="PTHR43540:SF14">
    <property type="entry name" value="ISOCHORISMATASE"/>
    <property type="match status" value="1"/>
</dbReference>
<keyword evidence="5" id="KW-1185">Reference proteome</keyword>
<comment type="similarity">
    <text evidence="1">Belongs to the isochorismatase family.</text>
</comment>
<organism evidence="4 5">
    <name type="scientific">Paenibacillus mangrovi</name>
    <dbReference type="NCBI Taxonomy" id="2931978"/>
    <lineage>
        <taxon>Bacteria</taxon>
        <taxon>Bacillati</taxon>
        <taxon>Bacillota</taxon>
        <taxon>Bacilli</taxon>
        <taxon>Bacillales</taxon>
        <taxon>Paenibacillaceae</taxon>
        <taxon>Paenibacillus</taxon>
    </lineage>
</organism>
<feature type="domain" description="Isochorismatase-like" evidence="3">
    <location>
        <begin position="6"/>
        <end position="147"/>
    </location>
</feature>
<evidence type="ECO:0000256" key="2">
    <source>
        <dbReference type="ARBA" id="ARBA00022801"/>
    </source>
</evidence>
<dbReference type="InterPro" id="IPR050272">
    <property type="entry name" value="Isochorismatase-like_hydrls"/>
</dbReference>
<proteinExistence type="inferred from homology"/>
<dbReference type="EMBL" id="JALIRP010000016">
    <property type="protein sequence ID" value="MCJ8014900.1"/>
    <property type="molecule type" value="Genomic_DNA"/>
</dbReference>
<comment type="caution">
    <text evidence="4">The sequence shown here is derived from an EMBL/GenBank/DDBJ whole genome shotgun (WGS) entry which is preliminary data.</text>
</comment>
<evidence type="ECO:0000256" key="1">
    <source>
        <dbReference type="ARBA" id="ARBA00006336"/>
    </source>
</evidence>
<gene>
    <name evidence="4" type="ORF">MUG84_24755</name>
</gene>
<protein>
    <submittedName>
        <fullName evidence="4">Cysteine hydrolase</fullName>
    </submittedName>
</protein>
<name>A0A9X1WW34_9BACL</name>
<dbReference type="Proteomes" id="UP001139347">
    <property type="component" value="Unassembled WGS sequence"/>
</dbReference>
<evidence type="ECO:0000313" key="4">
    <source>
        <dbReference type="EMBL" id="MCJ8014900.1"/>
    </source>
</evidence>
<dbReference type="PANTHER" id="PTHR43540">
    <property type="entry name" value="PEROXYUREIDOACRYLATE/UREIDOACRYLATE AMIDOHYDROLASE-RELATED"/>
    <property type="match status" value="1"/>
</dbReference>
<accession>A0A9X1WW34</accession>
<evidence type="ECO:0000313" key="5">
    <source>
        <dbReference type="Proteomes" id="UP001139347"/>
    </source>
</evidence>
<dbReference type="Gene3D" id="3.40.50.850">
    <property type="entry name" value="Isochorismatase-like"/>
    <property type="match status" value="1"/>
</dbReference>
<dbReference type="InterPro" id="IPR036380">
    <property type="entry name" value="Isochorismatase-like_sf"/>
</dbReference>
<dbReference type="InterPro" id="IPR000868">
    <property type="entry name" value="Isochorismatase-like_dom"/>
</dbReference>
<dbReference type="CDD" id="cd01014">
    <property type="entry name" value="nicotinamidase_related"/>
    <property type="match status" value="1"/>
</dbReference>
<dbReference type="AlphaFoldDB" id="A0A9X1WW34"/>